<keyword evidence="3" id="KW-1185">Reference proteome</keyword>
<reference evidence="2" key="1">
    <citation type="submission" date="2022-03" db="EMBL/GenBank/DDBJ databases">
        <authorList>
            <person name="Alioto T."/>
            <person name="Alioto T."/>
            <person name="Gomez Garrido J."/>
        </authorList>
    </citation>
    <scope>NUCLEOTIDE SEQUENCE</scope>
</reference>
<dbReference type="PANTHER" id="PTHR11505">
    <property type="entry name" value="L1 TRANSPOSABLE ELEMENT-RELATED"/>
    <property type="match status" value="1"/>
</dbReference>
<dbReference type="InterPro" id="IPR004244">
    <property type="entry name" value="Transposase_22"/>
</dbReference>
<proteinExistence type="predicted"/>
<feature type="region of interest" description="Disordered" evidence="1">
    <location>
        <begin position="1"/>
        <end position="23"/>
    </location>
</feature>
<accession>A0AAD1VNZ9</accession>
<evidence type="ECO:0000313" key="3">
    <source>
        <dbReference type="Proteomes" id="UP001295444"/>
    </source>
</evidence>
<protein>
    <submittedName>
        <fullName evidence="2">Uncharacterized protein</fullName>
    </submittedName>
</protein>
<dbReference type="EMBL" id="OW240913">
    <property type="protein sequence ID" value="CAH2246408.1"/>
    <property type="molecule type" value="Genomic_DNA"/>
</dbReference>
<dbReference type="AlphaFoldDB" id="A0AAD1VNZ9"/>
<sequence>MGRNKKLLHHGTPSTGSPRRYTGTLDDYVSTLADLRGARQAANMAPTSPRTESAGVSSEEGDRSDALCLIRQELTWISTHMLMKADSNSLLQEFRSAIREEISAIRADLSAVEVEDLENRSRHQNIRIRGLLEPDAVPLQDTVRALFRHILGQECPEDIQFDRIHRALGPPRQDGKPRDVLCCLHAYRLKESLMVTARGTDRIMFQGAEVALFQDLSSLTLDARRALRPITAALREKNVPYRWGFPFSLQIKHGNSWLYIRWPDDVAPTLRTLRIPHIRTRPYA</sequence>
<evidence type="ECO:0000313" key="2">
    <source>
        <dbReference type="EMBL" id="CAH2246408.1"/>
    </source>
</evidence>
<gene>
    <name evidence="2" type="ORF">PECUL_23A026172</name>
</gene>
<feature type="compositionally biased region" description="Polar residues" evidence="1">
    <location>
        <begin position="45"/>
        <end position="56"/>
    </location>
</feature>
<feature type="region of interest" description="Disordered" evidence="1">
    <location>
        <begin position="39"/>
        <end position="62"/>
    </location>
</feature>
<dbReference type="Gene3D" id="3.30.70.1820">
    <property type="entry name" value="L1 transposable element, RRM domain"/>
    <property type="match status" value="1"/>
</dbReference>
<evidence type="ECO:0000256" key="1">
    <source>
        <dbReference type="SAM" id="MobiDB-lite"/>
    </source>
</evidence>
<dbReference type="Proteomes" id="UP001295444">
    <property type="component" value="Chromosome 02"/>
</dbReference>
<name>A0AAD1VNZ9_PELCU</name>
<organism evidence="2 3">
    <name type="scientific">Pelobates cultripes</name>
    <name type="common">Western spadefoot toad</name>
    <dbReference type="NCBI Taxonomy" id="61616"/>
    <lineage>
        <taxon>Eukaryota</taxon>
        <taxon>Metazoa</taxon>
        <taxon>Chordata</taxon>
        <taxon>Craniata</taxon>
        <taxon>Vertebrata</taxon>
        <taxon>Euteleostomi</taxon>
        <taxon>Amphibia</taxon>
        <taxon>Batrachia</taxon>
        <taxon>Anura</taxon>
        <taxon>Pelobatoidea</taxon>
        <taxon>Pelobatidae</taxon>
        <taxon>Pelobates</taxon>
    </lineage>
</organism>